<protein>
    <recommendedName>
        <fullName evidence="6">HTH luxR-type domain-containing protein</fullName>
    </recommendedName>
</protein>
<dbReference type="GO" id="GO:0006355">
    <property type="term" value="P:regulation of DNA-templated transcription"/>
    <property type="evidence" value="ECO:0007669"/>
    <property type="project" value="InterPro"/>
</dbReference>
<dbReference type="PANTHER" id="PTHR44688:SF16">
    <property type="entry name" value="DNA-BINDING TRANSCRIPTIONAL ACTIVATOR DEVR_DOSR"/>
    <property type="match status" value="1"/>
</dbReference>
<dbReference type="EMBL" id="QZJZ01000052">
    <property type="protein sequence ID" value="RJP59284.1"/>
    <property type="molecule type" value="Genomic_DNA"/>
</dbReference>
<evidence type="ECO:0000313" key="8">
    <source>
        <dbReference type="Proteomes" id="UP000266426"/>
    </source>
</evidence>
<dbReference type="GO" id="GO:0003677">
    <property type="term" value="F:DNA binding"/>
    <property type="evidence" value="ECO:0007669"/>
    <property type="project" value="UniProtKB-KW"/>
</dbReference>
<reference evidence="7 8" key="1">
    <citation type="journal article" date="2017" name="ISME J.">
        <title>Energy and carbon metabolisms in a deep terrestrial subsurface fluid microbial community.</title>
        <authorList>
            <person name="Momper L."/>
            <person name="Jungbluth S.P."/>
            <person name="Lee M.D."/>
            <person name="Amend J.P."/>
        </authorList>
    </citation>
    <scope>NUCLEOTIDE SEQUENCE [LARGE SCALE GENOMIC DNA]</scope>
    <source>
        <strain evidence="7">SURF_26</strain>
    </source>
</reference>
<keyword evidence="1" id="KW-0805">Transcription regulation</keyword>
<gene>
    <name evidence="7" type="ORF">C4541_06340</name>
</gene>
<dbReference type="Gene3D" id="1.10.10.10">
    <property type="entry name" value="Winged helix-like DNA-binding domain superfamily/Winged helix DNA-binding domain"/>
    <property type="match status" value="1"/>
</dbReference>
<feature type="transmembrane region" description="Helical" evidence="5">
    <location>
        <begin position="61"/>
        <end position="86"/>
    </location>
</feature>
<dbReference type="PANTHER" id="PTHR44688">
    <property type="entry name" value="DNA-BINDING TRANSCRIPTIONAL ACTIVATOR DEVR_DOSR"/>
    <property type="match status" value="1"/>
</dbReference>
<dbReference type="InterPro" id="IPR016032">
    <property type="entry name" value="Sig_transdc_resp-reg_C-effctor"/>
</dbReference>
<feature type="transmembrane region" description="Helical" evidence="5">
    <location>
        <begin position="98"/>
        <end position="115"/>
    </location>
</feature>
<feature type="domain" description="HTH luxR-type" evidence="6">
    <location>
        <begin position="348"/>
        <end position="413"/>
    </location>
</feature>
<evidence type="ECO:0000313" key="7">
    <source>
        <dbReference type="EMBL" id="RJP59284.1"/>
    </source>
</evidence>
<keyword evidence="3" id="KW-0804">Transcription</keyword>
<keyword evidence="5" id="KW-1133">Transmembrane helix</keyword>
<evidence type="ECO:0000256" key="1">
    <source>
        <dbReference type="ARBA" id="ARBA00023015"/>
    </source>
</evidence>
<sequence>MKNASGKFFLFTFSICVYFFLLGYGVWLIKPDPSLTLSIPLRLTASIGAIIIFLKWRDWRILLVGAMFFFTVIRMMFTLLLGGNLISRTLIIEQLKEFPSLMASILACLSIVYLWRVFENQRRVRQAEHERDQSLCALGERVKTLDCLYRLSVLLKDSFASLNSMLEQAVRSIPLAFQNPENTGVCVTVCGICVKSSLFQRDAHVISTSFRVNDMSEGILEISRGTIEQGDSSALFSDHEKEMIPAIVSLLGSAIERYFAIDGLNRSKELLRQQNESLEQKNSALKEILEQIETEKNSVKDEIVSNIENFIMPSLEKLALNVSPREKSQLDIVKNNLNDILSSFGKKISGTETHLSPRELEICNLIKNGLSSKEISDLLGISIRTVERYRYNIRIKLELVNNKVNLITFLQTI</sequence>
<proteinExistence type="predicted"/>
<dbReference type="CDD" id="cd06170">
    <property type="entry name" value="LuxR_C_like"/>
    <property type="match status" value="1"/>
</dbReference>
<dbReference type="SUPFAM" id="SSF46894">
    <property type="entry name" value="C-terminal effector domain of the bipartite response regulators"/>
    <property type="match status" value="1"/>
</dbReference>
<dbReference type="InterPro" id="IPR036388">
    <property type="entry name" value="WH-like_DNA-bd_sf"/>
</dbReference>
<dbReference type="SMART" id="SM00421">
    <property type="entry name" value="HTH_LUXR"/>
    <property type="match status" value="1"/>
</dbReference>
<evidence type="ECO:0000256" key="2">
    <source>
        <dbReference type="ARBA" id="ARBA00023125"/>
    </source>
</evidence>
<keyword evidence="5" id="KW-0812">Transmembrane</keyword>
<feature type="transmembrane region" description="Helical" evidence="5">
    <location>
        <begin position="7"/>
        <end position="29"/>
    </location>
</feature>
<comment type="caution">
    <text evidence="7">The sequence shown here is derived from an EMBL/GenBank/DDBJ whole genome shotgun (WGS) entry which is preliminary data.</text>
</comment>
<evidence type="ECO:0000259" key="6">
    <source>
        <dbReference type="PROSITE" id="PS50043"/>
    </source>
</evidence>
<keyword evidence="2" id="KW-0238">DNA-binding</keyword>
<accession>A0A3A4QZP8</accession>
<dbReference type="PROSITE" id="PS50043">
    <property type="entry name" value="HTH_LUXR_2"/>
    <property type="match status" value="1"/>
</dbReference>
<name>A0A3A4QZP8_9BACT</name>
<dbReference type="Pfam" id="PF00196">
    <property type="entry name" value="GerE"/>
    <property type="match status" value="1"/>
</dbReference>
<evidence type="ECO:0000256" key="4">
    <source>
        <dbReference type="SAM" id="Coils"/>
    </source>
</evidence>
<feature type="transmembrane region" description="Helical" evidence="5">
    <location>
        <begin position="35"/>
        <end position="54"/>
    </location>
</feature>
<keyword evidence="5" id="KW-0472">Membrane</keyword>
<organism evidence="7 8">
    <name type="scientific">Candidatus Auribacter fodinae</name>
    <dbReference type="NCBI Taxonomy" id="2093366"/>
    <lineage>
        <taxon>Bacteria</taxon>
        <taxon>Pseudomonadati</taxon>
        <taxon>Candidatus Auribacterota</taxon>
        <taxon>Candidatus Auribacteria</taxon>
        <taxon>Candidatus Auribacterales</taxon>
        <taxon>Candidatus Auribacteraceae</taxon>
        <taxon>Candidatus Auribacter</taxon>
    </lineage>
</organism>
<evidence type="ECO:0000256" key="3">
    <source>
        <dbReference type="ARBA" id="ARBA00023163"/>
    </source>
</evidence>
<feature type="coiled-coil region" evidence="4">
    <location>
        <begin position="261"/>
        <end position="302"/>
    </location>
</feature>
<dbReference type="AlphaFoldDB" id="A0A3A4QZP8"/>
<dbReference type="PRINTS" id="PR00038">
    <property type="entry name" value="HTHLUXR"/>
</dbReference>
<dbReference type="Proteomes" id="UP000266426">
    <property type="component" value="Unassembled WGS sequence"/>
</dbReference>
<keyword evidence="4" id="KW-0175">Coiled coil</keyword>
<evidence type="ECO:0000256" key="5">
    <source>
        <dbReference type="SAM" id="Phobius"/>
    </source>
</evidence>
<dbReference type="PROSITE" id="PS00622">
    <property type="entry name" value="HTH_LUXR_1"/>
    <property type="match status" value="1"/>
</dbReference>
<dbReference type="InterPro" id="IPR000792">
    <property type="entry name" value="Tscrpt_reg_LuxR_C"/>
</dbReference>